<protein>
    <recommendedName>
        <fullName evidence="4">Fibronectin type-III domain-containing protein</fullName>
    </recommendedName>
</protein>
<comment type="caution">
    <text evidence="2">The sequence shown here is derived from an EMBL/GenBank/DDBJ whole genome shotgun (WGS) entry which is preliminary data.</text>
</comment>
<feature type="signal peptide" evidence="1">
    <location>
        <begin position="1"/>
        <end position="19"/>
    </location>
</feature>
<evidence type="ECO:0008006" key="4">
    <source>
        <dbReference type="Google" id="ProtNLM"/>
    </source>
</evidence>
<dbReference type="AlphaFoldDB" id="A0A4V5ZWX2"/>
<dbReference type="SUPFAM" id="SSF49265">
    <property type="entry name" value="Fibronectin type III"/>
    <property type="match status" value="1"/>
</dbReference>
<sequence>MTPEKCIYLLLISFSVAISKHENCISEEEPPEELTLLNERRRRNFHLPENTDLDKKYVPLIRRVPHSRDEFPAFIYAATILNSNSIRLWFQDTTQRQYVWAYVQRYRRAFENGTFSCYSKTRIANSNHNRHDFYFDVEYLVPNTTYEFSMRRIEQSNWGPPFQASLLPKTDVKIKMELLLYAQTTYKVTVTVDTPGHYGRSYGSRDLKLRGTYANGTIHENVLESIFRPDYVMGFTSGLLGKSNF</sequence>
<dbReference type="EMBL" id="AZBU02000014">
    <property type="protein sequence ID" value="TKR57645.1"/>
    <property type="molecule type" value="Genomic_DNA"/>
</dbReference>
<reference evidence="2 3" key="2">
    <citation type="journal article" date="2019" name="G3 (Bethesda)">
        <title>Hybrid Assembly of the Genome of the Entomopathogenic Nematode Steinernema carpocapsae Identifies the X-Chromosome.</title>
        <authorList>
            <person name="Serra L."/>
            <person name="Macchietto M."/>
            <person name="Macias-Munoz A."/>
            <person name="McGill C.J."/>
            <person name="Rodriguez I.M."/>
            <person name="Rodriguez B."/>
            <person name="Murad R."/>
            <person name="Mortazavi A."/>
        </authorList>
    </citation>
    <scope>NUCLEOTIDE SEQUENCE [LARGE SCALE GENOMIC DNA]</scope>
    <source>
        <strain evidence="2 3">ALL</strain>
    </source>
</reference>
<accession>A0A4V5ZWX2</accession>
<keyword evidence="1" id="KW-0732">Signal</keyword>
<feature type="chain" id="PRO_5020264198" description="Fibronectin type-III domain-containing protein" evidence="1">
    <location>
        <begin position="20"/>
        <end position="245"/>
    </location>
</feature>
<organism evidence="2 3">
    <name type="scientific">Steinernema carpocapsae</name>
    <name type="common">Entomopathogenic nematode</name>
    <dbReference type="NCBI Taxonomy" id="34508"/>
    <lineage>
        <taxon>Eukaryota</taxon>
        <taxon>Metazoa</taxon>
        <taxon>Ecdysozoa</taxon>
        <taxon>Nematoda</taxon>
        <taxon>Chromadorea</taxon>
        <taxon>Rhabditida</taxon>
        <taxon>Tylenchina</taxon>
        <taxon>Panagrolaimomorpha</taxon>
        <taxon>Strongyloidoidea</taxon>
        <taxon>Steinernematidae</taxon>
        <taxon>Steinernema</taxon>
    </lineage>
</organism>
<evidence type="ECO:0000256" key="1">
    <source>
        <dbReference type="SAM" id="SignalP"/>
    </source>
</evidence>
<reference evidence="2 3" key="1">
    <citation type="journal article" date="2015" name="Genome Biol.">
        <title>Comparative genomics of Steinernema reveals deeply conserved gene regulatory networks.</title>
        <authorList>
            <person name="Dillman A.R."/>
            <person name="Macchietto M."/>
            <person name="Porter C.F."/>
            <person name="Rogers A."/>
            <person name="Williams B."/>
            <person name="Antoshechkin I."/>
            <person name="Lee M.M."/>
            <person name="Goodwin Z."/>
            <person name="Lu X."/>
            <person name="Lewis E.E."/>
            <person name="Goodrich-Blair H."/>
            <person name="Stock S.P."/>
            <person name="Adams B.J."/>
            <person name="Sternberg P.W."/>
            <person name="Mortazavi A."/>
        </authorList>
    </citation>
    <scope>NUCLEOTIDE SEQUENCE [LARGE SCALE GENOMIC DNA]</scope>
    <source>
        <strain evidence="2 3">ALL</strain>
    </source>
</reference>
<proteinExistence type="predicted"/>
<dbReference type="Proteomes" id="UP000298663">
    <property type="component" value="Unassembled WGS sequence"/>
</dbReference>
<dbReference type="InterPro" id="IPR036116">
    <property type="entry name" value="FN3_sf"/>
</dbReference>
<evidence type="ECO:0000313" key="2">
    <source>
        <dbReference type="EMBL" id="TKR57645.1"/>
    </source>
</evidence>
<dbReference type="Gene3D" id="2.60.40.10">
    <property type="entry name" value="Immunoglobulins"/>
    <property type="match status" value="1"/>
</dbReference>
<keyword evidence="3" id="KW-1185">Reference proteome</keyword>
<name>A0A4V5ZWX2_STECR</name>
<dbReference type="InterPro" id="IPR013783">
    <property type="entry name" value="Ig-like_fold"/>
</dbReference>
<gene>
    <name evidence="2" type="ORF">L596_030319</name>
</gene>
<evidence type="ECO:0000313" key="3">
    <source>
        <dbReference type="Proteomes" id="UP000298663"/>
    </source>
</evidence>